<dbReference type="GO" id="GO:0006508">
    <property type="term" value="P:proteolysis"/>
    <property type="evidence" value="ECO:0007669"/>
    <property type="project" value="UniProtKB-KW"/>
</dbReference>
<evidence type="ECO:0000256" key="7">
    <source>
        <dbReference type="SAM" id="Phobius"/>
    </source>
</evidence>
<comment type="caution">
    <text evidence="9">The sequence shown here is derived from an EMBL/GenBank/DDBJ whole genome shotgun (WGS) entry which is preliminary data.</text>
</comment>
<dbReference type="Gene3D" id="3.30.2010.10">
    <property type="entry name" value="Metalloproteases ('zincins'), catalytic domain"/>
    <property type="match status" value="1"/>
</dbReference>
<dbReference type="EMBL" id="JAAGLU010000085">
    <property type="protein sequence ID" value="NEC92631.1"/>
    <property type="molecule type" value="Genomic_DNA"/>
</dbReference>
<organism evidence="9">
    <name type="scientific">Streptomyces sp. SID12501</name>
    <dbReference type="NCBI Taxonomy" id="2706042"/>
    <lineage>
        <taxon>Bacteria</taxon>
        <taxon>Bacillati</taxon>
        <taxon>Actinomycetota</taxon>
        <taxon>Actinomycetes</taxon>
        <taxon>Kitasatosporales</taxon>
        <taxon>Streptomycetaceae</taxon>
        <taxon>Streptomyces</taxon>
    </lineage>
</organism>
<dbReference type="RefSeq" id="WP_164324492.1">
    <property type="nucleotide sequence ID" value="NZ_JAAGLU010000085.1"/>
</dbReference>
<protein>
    <submittedName>
        <fullName evidence="9">M48 family metalloprotease</fullName>
    </submittedName>
</protein>
<keyword evidence="7" id="KW-0812">Transmembrane</keyword>
<gene>
    <name evidence="9" type="ORF">G3I71_44360</name>
</gene>
<dbReference type="AlphaFoldDB" id="A0A6B3C6Z2"/>
<evidence type="ECO:0000313" key="9">
    <source>
        <dbReference type="EMBL" id="NEC92631.1"/>
    </source>
</evidence>
<keyword evidence="3 6" id="KW-0378">Hydrolase</keyword>
<dbReference type="InterPro" id="IPR001915">
    <property type="entry name" value="Peptidase_M48"/>
</dbReference>
<accession>A0A6B3C6Z2</accession>
<evidence type="ECO:0000256" key="6">
    <source>
        <dbReference type="RuleBase" id="RU003983"/>
    </source>
</evidence>
<reference evidence="9" key="1">
    <citation type="submission" date="2020-01" db="EMBL/GenBank/DDBJ databases">
        <title>Insect and environment-associated Actinomycetes.</title>
        <authorList>
            <person name="Currrie C."/>
            <person name="Chevrette M."/>
            <person name="Carlson C."/>
            <person name="Stubbendieck R."/>
            <person name="Wendt-Pienkowski E."/>
        </authorList>
    </citation>
    <scope>NUCLEOTIDE SEQUENCE</scope>
    <source>
        <strain evidence="9">SID12501</strain>
    </source>
</reference>
<keyword evidence="1 6" id="KW-0645">Protease</keyword>
<dbReference type="Pfam" id="PF01435">
    <property type="entry name" value="Peptidase_M48"/>
    <property type="match status" value="1"/>
</dbReference>
<evidence type="ECO:0000259" key="8">
    <source>
        <dbReference type="Pfam" id="PF01435"/>
    </source>
</evidence>
<keyword evidence="7" id="KW-0472">Membrane</keyword>
<keyword evidence="7" id="KW-1133">Transmembrane helix</keyword>
<sequence length="300" mass="31428">MRVDVYTPFLLSLLLAGIGPLIGGRVAPALAARVLAGAAVVSAVATTWSLLLLAVTLLDAAPPVVADAREDGLRLPEPVPEVVAFAAWALLLVVAHRLCRAARAEYLTRRALRLLCEGQPSDTELIVADSSAPMAFAIPKSAGSPGRILVTSTMLGALSTEERRVLLAHERAHLTHRHARLCTAVTLAGAANPLLGPVRETVAFLVERWADERAAAVVGDRASAARALARAALTVGCREPSDGLGFTDRAVTRRIAALQTDPLPRLWPLVATVLSLGALTAFGAADATGDLLRLLEPVLT</sequence>
<keyword evidence="2" id="KW-0479">Metal-binding</keyword>
<dbReference type="GO" id="GO:0004222">
    <property type="term" value="F:metalloendopeptidase activity"/>
    <property type="evidence" value="ECO:0007669"/>
    <property type="project" value="InterPro"/>
</dbReference>
<comment type="similarity">
    <text evidence="6">Belongs to the peptidase M48 family.</text>
</comment>
<proteinExistence type="inferred from homology"/>
<feature type="transmembrane region" description="Helical" evidence="7">
    <location>
        <begin position="266"/>
        <end position="285"/>
    </location>
</feature>
<feature type="transmembrane region" description="Helical" evidence="7">
    <location>
        <begin position="78"/>
        <end position="99"/>
    </location>
</feature>
<feature type="domain" description="Peptidase M48" evidence="8">
    <location>
        <begin position="102"/>
        <end position="185"/>
    </location>
</feature>
<keyword evidence="4 6" id="KW-0862">Zinc</keyword>
<feature type="transmembrane region" description="Helical" evidence="7">
    <location>
        <begin position="6"/>
        <end position="27"/>
    </location>
</feature>
<comment type="cofactor">
    <cofactor evidence="6">
        <name>Zn(2+)</name>
        <dbReference type="ChEBI" id="CHEBI:29105"/>
    </cofactor>
    <text evidence="6">Binds 1 zinc ion per subunit.</text>
</comment>
<feature type="transmembrane region" description="Helical" evidence="7">
    <location>
        <begin position="34"/>
        <end position="58"/>
    </location>
</feature>
<dbReference type="PANTHER" id="PTHR34978:SF3">
    <property type="entry name" value="SLR0241 PROTEIN"/>
    <property type="match status" value="1"/>
</dbReference>
<evidence type="ECO:0000256" key="2">
    <source>
        <dbReference type="ARBA" id="ARBA00022723"/>
    </source>
</evidence>
<keyword evidence="5 6" id="KW-0482">Metalloprotease</keyword>
<evidence type="ECO:0000256" key="3">
    <source>
        <dbReference type="ARBA" id="ARBA00022801"/>
    </source>
</evidence>
<evidence type="ECO:0000256" key="5">
    <source>
        <dbReference type="ARBA" id="ARBA00023049"/>
    </source>
</evidence>
<dbReference type="PANTHER" id="PTHR34978">
    <property type="entry name" value="POSSIBLE SENSOR-TRANSDUCER PROTEIN BLAR"/>
    <property type="match status" value="1"/>
</dbReference>
<name>A0A6B3C6Z2_9ACTN</name>
<dbReference type="GO" id="GO:0046872">
    <property type="term" value="F:metal ion binding"/>
    <property type="evidence" value="ECO:0007669"/>
    <property type="project" value="UniProtKB-KW"/>
</dbReference>
<dbReference type="InterPro" id="IPR052173">
    <property type="entry name" value="Beta-lactam_resp_regulator"/>
</dbReference>
<evidence type="ECO:0000256" key="4">
    <source>
        <dbReference type="ARBA" id="ARBA00022833"/>
    </source>
</evidence>
<evidence type="ECO:0000256" key="1">
    <source>
        <dbReference type="ARBA" id="ARBA00022670"/>
    </source>
</evidence>